<dbReference type="OrthoDB" id="9781757at2"/>
<accession>A0A255YYL9</accession>
<proteinExistence type="predicted"/>
<reference evidence="1 2" key="1">
    <citation type="submission" date="2017-07" db="EMBL/GenBank/DDBJ databases">
        <title>Niveispirillum cyanobacteriorum sp. nov., isolated from cyanobacterial aggregates in a eutrophic lake.</title>
        <authorList>
            <person name="Cai H."/>
        </authorList>
    </citation>
    <scope>NUCLEOTIDE SEQUENCE [LARGE SCALE GENOMIC DNA]</scope>
    <source>
        <strain evidence="2">TH1-14</strain>
    </source>
</reference>
<evidence type="ECO:0000313" key="2">
    <source>
        <dbReference type="Proteomes" id="UP000216998"/>
    </source>
</evidence>
<dbReference type="Gene3D" id="3.90.226.10">
    <property type="entry name" value="2-enoyl-CoA Hydratase, Chain A, domain 1"/>
    <property type="match status" value="1"/>
</dbReference>
<organism evidence="1 2">
    <name type="scientific">Niveispirillum lacus</name>
    <dbReference type="NCBI Taxonomy" id="1981099"/>
    <lineage>
        <taxon>Bacteria</taxon>
        <taxon>Pseudomonadati</taxon>
        <taxon>Pseudomonadota</taxon>
        <taxon>Alphaproteobacteria</taxon>
        <taxon>Rhodospirillales</taxon>
        <taxon>Azospirillaceae</taxon>
        <taxon>Niveispirillum</taxon>
    </lineage>
</organism>
<dbReference type="SUPFAM" id="SSF52096">
    <property type="entry name" value="ClpP/crotonase"/>
    <property type="match status" value="1"/>
</dbReference>
<dbReference type="InterPro" id="IPR029045">
    <property type="entry name" value="ClpP/crotonase-like_dom_sf"/>
</dbReference>
<dbReference type="PANTHER" id="PTHR43459">
    <property type="entry name" value="ENOYL-COA HYDRATASE"/>
    <property type="match status" value="1"/>
</dbReference>
<dbReference type="AlphaFoldDB" id="A0A255YYL9"/>
<evidence type="ECO:0008006" key="3">
    <source>
        <dbReference type="Google" id="ProtNLM"/>
    </source>
</evidence>
<keyword evidence="2" id="KW-1185">Reference proteome</keyword>
<protein>
    <recommendedName>
        <fullName evidence="3">Enoyl-CoA hydratase</fullName>
    </recommendedName>
</protein>
<dbReference type="Pfam" id="PF00378">
    <property type="entry name" value="ECH_1"/>
    <property type="match status" value="1"/>
</dbReference>
<dbReference type="EMBL" id="NOXU01000029">
    <property type="protein sequence ID" value="OYQ34288.1"/>
    <property type="molecule type" value="Genomic_DNA"/>
</dbReference>
<sequence>MDQALATVEADRSVRSVILTGAGRAFMAGGDVREFAQTLDGTATERRQYFNRLIDHAHGAVQRIWRMPKPVIAAINGPVAGFGIGLAAACDASIAAEGAMLSLAYCHLGATPDGGATMILPHLCGLKRASELVMLGDRISAADARVLGIVNQVVPADALPTTVEDLAQRLAKGPAGAHGAGKALLRGPLTAAFMAQLLAEKDQFAARADSAEFAEGLRAFLAKRRPDFMGCGA</sequence>
<evidence type="ECO:0000313" key="1">
    <source>
        <dbReference type="EMBL" id="OYQ34288.1"/>
    </source>
</evidence>
<comment type="caution">
    <text evidence="1">The sequence shown here is derived from an EMBL/GenBank/DDBJ whole genome shotgun (WGS) entry which is preliminary data.</text>
</comment>
<gene>
    <name evidence="1" type="ORF">CHU95_12695</name>
</gene>
<dbReference type="Proteomes" id="UP000216998">
    <property type="component" value="Unassembled WGS sequence"/>
</dbReference>
<name>A0A255YYL9_9PROT</name>
<dbReference type="GO" id="GO:0003824">
    <property type="term" value="F:catalytic activity"/>
    <property type="evidence" value="ECO:0007669"/>
    <property type="project" value="UniProtKB-ARBA"/>
</dbReference>
<dbReference type="PANTHER" id="PTHR43459:SF1">
    <property type="entry name" value="EG:BACN32G11.4 PROTEIN"/>
    <property type="match status" value="1"/>
</dbReference>
<dbReference type="CDD" id="cd06558">
    <property type="entry name" value="crotonase-like"/>
    <property type="match status" value="1"/>
</dbReference>
<dbReference type="InterPro" id="IPR001753">
    <property type="entry name" value="Enoyl-CoA_hydra/iso"/>
</dbReference>